<dbReference type="GeneID" id="25728060"/>
<protein>
    <recommendedName>
        <fullName evidence="3">Fibronectin type-III domain-containing protein</fullName>
    </recommendedName>
</protein>
<dbReference type="EMBL" id="KK102706">
    <property type="protein sequence ID" value="KIY97105.1"/>
    <property type="molecule type" value="Genomic_DNA"/>
</dbReference>
<dbReference type="SUPFAM" id="SSF49265">
    <property type="entry name" value="Fibronectin type III"/>
    <property type="match status" value="1"/>
</dbReference>
<evidence type="ECO:0008006" key="3">
    <source>
        <dbReference type="Google" id="ProtNLM"/>
    </source>
</evidence>
<dbReference type="Gene3D" id="2.60.40.10">
    <property type="entry name" value="Immunoglobulins"/>
    <property type="match status" value="1"/>
</dbReference>
<dbReference type="RefSeq" id="XP_013896125.1">
    <property type="nucleotide sequence ID" value="XM_014040671.1"/>
</dbReference>
<proteinExistence type="predicted"/>
<gene>
    <name evidence="1" type="ORF">MNEG_10856</name>
</gene>
<evidence type="ECO:0000313" key="2">
    <source>
        <dbReference type="Proteomes" id="UP000054498"/>
    </source>
</evidence>
<organism evidence="1 2">
    <name type="scientific">Monoraphidium neglectum</name>
    <dbReference type="NCBI Taxonomy" id="145388"/>
    <lineage>
        <taxon>Eukaryota</taxon>
        <taxon>Viridiplantae</taxon>
        <taxon>Chlorophyta</taxon>
        <taxon>core chlorophytes</taxon>
        <taxon>Chlorophyceae</taxon>
        <taxon>CS clade</taxon>
        <taxon>Sphaeropleales</taxon>
        <taxon>Selenastraceae</taxon>
        <taxon>Monoraphidium</taxon>
    </lineage>
</organism>
<dbReference type="InterPro" id="IPR036116">
    <property type="entry name" value="FN3_sf"/>
</dbReference>
<keyword evidence="2" id="KW-1185">Reference proteome</keyword>
<name>A0A0D2MR99_9CHLO</name>
<evidence type="ECO:0000313" key="1">
    <source>
        <dbReference type="EMBL" id="KIY97105.1"/>
    </source>
</evidence>
<reference evidence="1 2" key="1">
    <citation type="journal article" date="2013" name="BMC Genomics">
        <title>Reconstruction of the lipid metabolism for the microalga Monoraphidium neglectum from its genome sequence reveals characteristics suitable for biofuel production.</title>
        <authorList>
            <person name="Bogen C."/>
            <person name="Al-Dilaimi A."/>
            <person name="Albersmeier A."/>
            <person name="Wichmann J."/>
            <person name="Grundmann M."/>
            <person name="Rupp O."/>
            <person name="Lauersen K.J."/>
            <person name="Blifernez-Klassen O."/>
            <person name="Kalinowski J."/>
            <person name="Goesmann A."/>
            <person name="Mussgnug J.H."/>
            <person name="Kruse O."/>
        </authorList>
    </citation>
    <scope>NUCLEOTIDE SEQUENCE [LARGE SCALE GENOMIC DNA]</scope>
    <source>
        <strain evidence="1 2">SAG 48.87</strain>
    </source>
</reference>
<accession>A0A0D2MR99</accession>
<dbReference type="InterPro" id="IPR013783">
    <property type="entry name" value="Ig-like_fold"/>
</dbReference>
<sequence>MSRMKLTAAPPTPPAPDALALSFTGAARASGAPLAGYKLAYRAAPPGGYPPARCGAGAPKLNVTVIPVPGGAGAGATPIMIRGLAAGRRYRFRLCAFDAAGNHAAGIVAAGKTAG</sequence>
<dbReference type="KEGG" id="mng:MNEG_10856"/>
<dbReference type="AlphaFoldDB" id="A0A0D2MR99"/>
<dbReference type="Proteomes" id="UP000054498">
    <property type="component" value="Unassembled WGS sequence"/>
</dbReference>